<dbReference type="Pfam" id="PF05347">
    <property type="entry name" value="Complex1_LYR"/>
    <property type="match status" value="1"/>
</dbReference>
<evidence type="ECO:0000259" key="2">
    <source>
        <dbReference type="Pfam" id="PF05347"/>
    </source>
</evidence>
<dbReference type="Proteomes" id="UP001230188">
    <property type="component" value="Unassembled WGS sequence"/>
</dbReference>
<accession>A0AAD7UET1</accession>
<dbReference type="EMBL" id="JAQMWT010000350">
    <property type="protein sequence ID" value="KAJ8603483.1"/>
    <property type="molecule type" value="Genomic_DNA"/>
</dbReference>
<reference evidence="3" key="1">
    <citation type="submission" date="2023-01" db="EMBL/GenBank/DDBJ databases">
        <title>Metagenome sequencing of chrysophaentin producing Chrysophaeum taylorii.</title>
        <authorList>
            <person name="Davison J."/>
            <person name="Bewley C."/>
        </authorList>
    </citation>
    <scope>NUCLEOTIDE SEQUENCE</scope>
    <source>
        <strain evidence="3">NIES-1699</strain>
    </source>
</reference>
<evidence type="ECO:0000313" key="3">
    <source>
        <dbReference type="EMBL" id="KAJ8603483.1"/>
    </source>
</evidence>
<organism evidence="3 4">
    <name type="scientific">Chrysophaeum taylorii</name>
    <dbReference type="NCBI Taxonomy" id="2483200"/>
    <lineage>
        <taxon>Eukaryota</taxon>
        <taxon>Sar</taxon>
        <taxon>Stramenopiles</taxon>
        <taxon>Ochrophyta</taxon>
        <taxon>Pelagophyceae</taxon>
        <taxon>Pelagomonadales</taxon>
        <taxon>Pelagomonadaceae</taxon>
        <taxon>Chrysophaeum</taxon>
    </lineage>
</organism>
<evidence type="ECO:0000256" key="1">
    <source>
        <dbReference type="SAM" id="MobiDB-lite"/>
    </source>
</evidence>
<sequence length="111" mass="12892">MALRVYRSLLRVSRTMAPPQREAVRVQARSELDFFRDVTDEREIARLVNVFEDKVSFARMTTTTRSTVQQSGRTRIVYKDGQKVDVGTPREKAKWSNWRGDNLDPDSGWIS</sequence>
<feature type="domain" description="Complex 1 LYR protein" evidence="2">
    <location>
        <begin position="2"/>
        <end position="50"/>
    </location>
</feature>
<evidence type="ECO:0000313" key="4">
    <source>
        <dbReference type="Proteomes" id="UP001230188"/>
    </source>
</evidence>
<proteinExistence type="predicted"/>
<gene>
    <name evidence="3" type="ORF">CTAYLR_005134</name>
</gene>
<dbReference type="InterPro" id="IPR008011">
    <property type="entry name" value="Complex1_LYR_dom"/>
</dbReference>
<comment type="caution">
    <text evidence="3">The sequence shown here is derived from an EMBL/GenBank/DDBJ whole genome shotgun (WGS) entry which is preliminary data.</text>
</comment>
<name>A0AAD7UET1_9STRA</name>
<feature type="region of interest" description="Disordered" evidence="1">
    <location>
        <begin position="89"/>
        <end position="111"/>
    </location>
</feature>
<dbReference type="AlphaFoldDB" id="A0AAD7UET1"/>
<keyword evidence="4" id="KW-1185">Reference proteome</keyword>
<protein>
    <recommendedName>
        <fullName evidence="2">Complex 1 LYR protein domain-containing protein</fullName>
    </recommendedName>
</protein>